<evidence type="ECO:0000313" key="6">
    <source>
        <dbReference type="Proteomes" id="UP000430146"/>
    </source>
</evidence>
<dbReference type="PROSITE" id="PS50043">
    <property type="entry name" value="HTH_LUXR_2"/>
    <property type="match status" value="1"/>
</dbReference>
<dbReference type="Gene3D" id="1.25.40.10">
    <property type="entry name" value="Tetratricopeptide repeat domain"/>
    <property type="match status" value="1"/>
</dbReference>
<dbReference type="Proteomes" id="UP000430146">
    <property type="component" value="Unassembled WGS sequence"/>
</dbReference>
<dbReference type="InterPro" id="IPR036388">
    <property type="entry name" value="WH-like_DNA-bd_sf"/>
</dbReference>
<gene>
    <name evidence="5" type="ORF">AELLOGFF_00313</name>
</gene>
<dbReference type="CDD" id="cd06170">
    <property type="entry name" value="LuxR_C_like"/>
    <property type="match status" value="1"/>
</dbReference>
<accession>A0A5S9MW29</accession>
<evidence type="ECO:0000256" key="2">
    <source>
        <dbReference type="ARBA" id="ARBA00022840"/>
    </source>
</evidence>
<dbReference type="PANTHER" id="PTHR16305">
    <property type="entry name" value="TESTICULAR SOLUBLE ADENYLYL CYCLASE"/>
    <property type="match status" value="1"/>
</dbReference>
<keyword evidence="6" id="KW-1185">Reference proteome</keyword>
<evidence type="ECO:0000256" key="3">
    <source>
        <dbReference type="SAM" id="MobiDB-lite"/>
    </source>
</evidence>
<dbReference type="EMBL" id="CACSIP010000001">
    <property type="protein sequence ID" value="CAA0081118.1"/>
    <property type="molecule type" value="Genomic_DNA"/>
</dbReference>
<protein>
    <submittedName>
        <fullName evidence="5">HTH-type transcriptional regulator</fullName>
    </submittedName>
</protein>
<dbReference type="InterPro" id="IPR027417">
    <property type="entry name" value="P-loop_NTPase"/>
</dbReference>
<dbReference type="InterPro" id="IPR000792">
    <property type="entry name" value="Tscrpt_reg_LuxR_C"/>
</dbReference>
<dbReference type="PRINTS" id="PR00038">
    <property type="entry name" value="HTHLUXR"/>
</dbReference>
<dbReference type="InterPro" id="IPR041664">
    <property type="entry name" value="AAA_16"/>
</dbReference>
<dbReference type="Pfam" id="PF13191">
    <property type="entry name" value="AAA_16"/>
    <property type="match status" value="1"/>
</dbReference>
<dbReference type="GO" id="GO:0005524">
    <property type="term" value="F:ATP binding"/>
    <property type="evidence" value="ECO:0007669"/>
    <property type="project" value="UniProtKB-KW"/>
</dbReference>
<dbReference type="GO" id="GO:0006355">
    <property type="term" value="P:regulation of DNA-templated transcription"/>
    <property type="evidence" value="ECO:0007669"/>
    <property type="project" value="InterPro"/>
</dbReference>
<reference evidence="5 6" key="1">
    <citation type="submission" date="2019-11" db="EMBL/GenBank/DDBJ databases">
        <authorList>
            <person name="Holert J."/>
        </authorList>
    </citation>
    <scope>NUCLEOTIDE SEQUENCE [LARGE SCALE GENOMIC DNA]</scope>
    <source>
        <strain evidence="5">BC8_1</strain>
    </source>
</reference>
<name>A0A5S9MW29_MYCVN</name>
<proteinExistence type="predicted"/>
<organism evidence="5 6">
    <name type="scientific">Mycolicibacterium vanbaalenii</name>
    <name type="common">Mycobacterium vanbaalenii</name>
    <dbReference type="NCBI Taxonomy" id="110539"/>
    <lineage>
        <taxon>Bacteria</taxon>
        <taxon>Bacillati</taxon>
        <taxon>Actinomycetota</taxon>
        <taxon>Actinomycetes</taxon>
        <taxon>Mycobacteriales</taxon>
        <taxon>Mycobacteriaceae</taxon>
        <taxon>Mycolicibacterium</taxon>
    </lineage>
</organism>
<dbReference type="SUPFAM" id="SSF52540">
    <property type="entry name" value="P-loop containing nucleoside triphosphate hydrolases"/>
    <property type="match status" value="1"/>
</dbReference>
<dbReference type="GO" id="GO:0003677">
    <property type="term" value="F:DNA binding"/>
    <property type="evidence" value="ECO:0007669"/>
    <property type="project" value="InterPro"/>
</dbReference>
<dbReference type="SMART" id="SM00421">
    <property type="entry name" value="HTH_LUXR"/>
    <property type="match status" value="1"/>
</dbReference>
<feature type="domain" description="HTH luxR-type" evidence="4">
    <location>
        <begin position="881"/>
        <end position="946"/>
    </location>
</feature>
<dbReference type="InterPro" id="IPR016032">
    <property type="entry name" value="Sig_transdc_resp-reg_C-effctor"/>
</dbReference>
<evidence type="ECO:0000313" key="5">
    <source>
        <dbReference type="EMBL" id="CAA0081118.1"/>
    </source>
</evidence>
<dbReference type="Pfam" id="PF00196">
    <property type="entry name" value="GerE"/>
    <property type="match status" value="1"/>
</dbReference>
<dbReference type="Gene3D" id="3.40.50.300">
    <property type="entry name" value="P-loop containing nucleotide triphosphate hydrolases"/>
    <property type="match status" value="1"/>
</dbReference>
<dbReference type="InterPro" id="IPR011990">
    <property type="entry name" value="TPR-like_helical_dom_sf"/>
</dbReference>
<dbReference type="Gene3D" id="1.10.10.10">
    <property type="entry name" value="Winged helix-like DNA-binding domain superfamily/Winged helix DNA-binding domain"/>
    <property type="match status" value="1"/>
</dbReference>
<dbReference type="GO" id="GO:0004016">
    <property type="term" value="F:adenylate cyclase activity"/>
    <property type="evidence" value="ECO:0007669"/>
    <property type="project" value="TreeGrafter"/>
</dbReference>
<evidence type="ECO:0000259" key="4">
    <source>
        <dbReference type="PROSITE" id="PS50043"/>
    </source>
</evidence>
<evidence type="ECO:0000256" key="1">
    <source>
        <dbReference type="ARBA" id="ARBA00022741"/>
    </source>
</evidence>
<dbReference type="GO" id="GO:0005737">
    <property type="term" value="C:cytoplasm"/>
    <property type="evidence" value="ECO:0007669"/>
    <property type="project" value="TreeGrafter"/>
</dbReference>
<keyword evidence="2" id="KW-0067">ATP-binding</keyword>
<dbReference type="PROSITE" id="PS00622">
    <property type="entry name" value="HTH_LUXR_1"/>
    <property type="match status" value="1"/>
</dbReference>
<dbReference type="PANTHER" id="PTHR16305:SF35">
    <property type="entry name" value="TRANSCRIPTIONAL ACTIVATOR DOMAIN"/>
    <property type="match status" value="1"/>
</dbReference>
<dbReference type="SUPFAM" id="SSF46894">
    <property type="entry name" value="C-terminal effector domain of the bipartite response regulators"/>
    <property type="match status" value="1"/>
</dbReference>
<keyword evidence="1" id="KW-0547">Nucleotide-binding</keyword>
<dbReference type="AlphaFoldDB" id="A0A5S9MW29"/>
<dbReference type="SUPFAM" id="SSF48452">
    <property type="entry name" value="TPR-like"/>
    <property type="match status" value="2"/>
</dbReference>
<feature type="compositionally biased region" description="Pro residues" evidence="3">
    <location>
        <begin position="8"/>
        <end position="17"/>
    </location>
</feature>
<feature type="region of interest" description="Disordered" evidence="3">
    <location>
        <begin position="1"/>
        <end position="26"/>
    </location>
</feature>
<sequence length="946" mass="100344">MESRLPRPRAPAQPPPAGNASPLRNQTTVRRPVEARAIDGFLAAAAVAPAALVIEGEPGIGKTTLWLAALSQATESGFKVLSARGAQSESVLAYAALEDLLTDVDHAVLAELPAPQRGAVETVLLRTQADGRGTDQHALSAAMVSALDNLTATSPVLLAIDDLQWLDPSSMAVITFATRRFTGPVGVLVTARNDAAGVAASARVQLSRPDAVDRLRVRPLSLGGVGALIAERLNRSFTRPGLRRIHQSSGGNPFYALELARAIDAAAPTSGAANQVPLPATLTEVVRARIGSLPSAVQDALLAVACAGTPTVALVAHAIGTDVSRAAELLEVAEVDGVINIDGQHPRFAHPLFAHGVYTGAAAGRRRAIHRRLAESVKEPELAARHLALGSVHGDAVLWESLDAAAASARRRGAPAAAAELLELSVGLGGGTMTRRIRMAGYLLHAGDVRRARTLLDEVLAEPTTGKARIQALRLLAEVRMVDDSFGEAADLLNQALAEAGDNPGLRAQLAVNLSFAQGNAGDHASALRTLDDAVADAEHLADPQLLAQALGIQTVQRFLLGQGVDEDALARAVELEDPGAAMPLALRPSTNNALLALWTGQLDRAHELMATLRRRCLAGGREVDLIYLALHHAQLELWRGNPSEATAITDDAVERASQLGGDFPLYVALTTRAALAAFAGRVDDARRDAREALAATRRFGSDAIDVWPVAILAFLEISVADLPAAEAIVAPVLARLDQTPEATEINVAPFLPDAIEALLGLGRRADAQALIERLENNGRRLDRPWMLALGARGRAALLAFDNNIDAAISAATQALREHDRLPMPFERARTLLLVGQLQRRQRRREAASSALTEALNTFEKLNTPLWAARAHAELARTKPSRNQPGDLTATEQRVAELAASGMNNRDIAAALFISLKTVEANLTRVYRKLGIRSRAQIAARLRGRF</sequence>